<dbReference type="InterPro" id="IPR003784">
    <property type="entry name" value="BioY"/>
</dbReference>
<feature type="transmembrane region" description="Helical" evidence="1">
    <location>
        <begin position="98"/>
        <end position="120"/>
    </location>
</feature>
<dbReference type="GO" id="GO:0005886">
    <property type="term" value="C:plasma membrane"/>
    <property type="evidence" value="ECO:0007669"/>
    <property type="project" value="InterPro"/>
</dbReference>
<feature type="transmembrane region" description="Helical" evidence="1">
    <location>
        <begin position="27"/>
        <end position="47"/>
    </location>
</feature>
<gene>
    <name evidence="2" type="ORF">S12H4_39295</name>
</gene>
<dbReference type="GO" id="GO:0015225">
    <property type="term" value="F:biotin transmembrane transporter activity"/>
    <property type="evidence" value="ECO:0007669"/>
    <property type="project" value="InterPro"/>
</dbReference>
<feature type="transmembrane region" description="Helical" evidence="1">
    <location>
        <begin position="59"/>
        <end position="92"/>
    </location>
</feature>
<comment type="caution">
    <text evidence="2">The sequence shown here is derived from an EMBL/GenBank/DDBJ whole genome shotgun (WGS) entry which is preliminary data.</text>
</comment>
<protein>
    <recommendedName>
        <fullName evidence="3">BioY protein</fullName>
    </recommendedName>
</protein>
<dbReference type="AlphaFoldDB" id="X1U668"/>
<feature type="transmembrane region" description="Helical" evidence="1">
    <location>
        <begin position="132"/>
        <end position="153"/>
    </location>
</feature>
<dbReference type="PIRSF" id="PIRSF016661">
    <property type="entry name" value="BioY"/>
    <property type="match status" value="1"/>
</dbReference>
<dbReference type="PANTHER" id="PTHR34295:SF1">
    <property type="entry name" value="BIOTIN TRANSPORTER BIOY"/>
    <property type="match status" value="1"/>
</dbReference>
<keyword evidence="1" id="KW-1133">Transmembrane helix</keyword>
<accession>X1U668</accession>
<sequence length="219" mass="23714">MEIAARIDRTKYDVLRWRYELSIPKKLTLALSLACLTGLVAQIRIMLPWSPVPVTGQTLAVLLAGVLLGRWWGGISLAIYAGLGIAGVPWFAGWGSGLGYLAGPTGGYVIGFILAALFLGHFTDKYIRSRSFLSMLALMLFANFILIYIPGLFQLGLWLNLVKGEPVTFTTLLSMGALPFIAGDITKAVIAAAIARGVTPKSAYNGEVDKGKWANWRIP</sequence>
<evidence type="ECO:0000313" key="2">
    <source>
        <dbReference type="EMBL" id="GAI99121.1"/>
    </source>
</evidence>
<organism evidence="2">
    <name type="scientific">marine sediment metagenome</name>
    <dbReference type="NCBI Taxonomy" id="412755"/>
    <lineage>
        <taxon>unclassified sequences</taxon>
        <taxon>metagenomes</taxon>
        <taxon>ecological metagenomes</taxon>
    </lineage>
</organism>
<name>X1U668_9ZZZZ</name>
<evidence type="ECO:0000256" key="1">
    <source>
        <dbReference type="SAM" id="Phobius"/>
    </source>
</evidence>
<dbReference type="EMBL" id="BARW01023734">
    <property type="protein sequence ID" value="GAI99121.1"/>
    <property type="molecule type" value="Genomic_DNA"/>
</dbReference>
<feature type="transmembrane region" description="Helical" evidence="1">
    <location>
        <begin position="173"/>
        <end position="195"/>
    </location>
</feature>
<dbReference type="PANTHER" id="PTHR34295">
    <property type="entry name" value="BIOTIN TRANSPORTER BIOY"/>
    <property type="match status" value="1"/>
</dbReference>
<keyword evidence="1" id="KW-0812">Transmembrane</keyword>
<reference evidence="2" key="1">
    <citation type="journal article" date="2014" name="Front. Microbiol.">
        <title>High frequency of phylogenetically diverse reductive dehalogenase-homologous genes in deep subseafloor sedimentary metagenomes.</title>
        <authorList>
            <person name="Kawai M."/>
            <person name="Futagami T."/>
            <person name="Toyoda A."/>
            <person name="Takaki Y."/>
            <person name="Nishi S."/>
            <person name="Hori S."/>
            <person name="Arai W."/>
            <person name="Tsubouchi T."/>
            <person name="Morono Y."/>
            <person name="Uchiyama I."/>
            <person name="Ito T."/>
            <person name="Fujiyama A."/>
            <person name="Inagaki F."/>
            <person name="Takami H."/>
        </authorList>
    </citation>
    <scope>NUCLEOTIDE SEQUENCE</scope>
    <source>
        <strain evidence="2">Expedition CK06-06</strain>
    </source>
</reference>
<dbReference type="Gene3D" id="1.10.1760.20">
    <property type="match status" value="1"/>
</dbReference>
<keyword evidence="1" id="KW-0472">Membrane</keyword>
<evidence type="ECO:0008006" key="3">
    <source>
        <dbReference type="Google" id="ProtNLM"/>
    </source>
</evidence>
<dbReference type="Pfam" id="PF02632">
    <property type="entry name" value="BioY"/>
    <property type="match status" value="1"/>
</dbReference>
<proteinExistence type="predicted"/>